<dbReference type="InterPro" id="IPR013078">
    <property type="entry name" value="His_Pase_superF_clade-1"/>
</dbReference>
<dbReference type="EMBL" id="AMGO01000046">
    <property type="protein sequence ID" value="EKE43868.1"/>
    <property type="molecule type" value="Genomic_DNA"/>
</dbReference>
<dbReference type="Pfam" id="PF00300">
    <property type="entry name" value="His_Phos_1"/>
    <property type="match status" value="1"/>
</dbReference>
<sequence>MVGWSDLPADLSDAGLLDRLSGFLPAKAPVVSSTLLRAIVTADAIRGDRPLLPPDPDLREMSFGDWELRSHDEIAQEDPVGIRAFWDSPGDVRPPGGESWNDLRMRVDAAADRLMGLAPEIVVVAHFGPILTQIQRAGGLTTRQAFAQRIDNLSVTRVDLGNGRAEPVNHIP</sequence>
<accession>K2H8E2</accession>
<dbReference type="InterPro" id="IPR029033">
    <property type="entry name" value="His_PPase_superfam"/>
</dbReference>
<proteinExistence type="predicted"/>
<evidence type="ECO:0000313" key="2">
    <source>
        <dbReference type="Proteomes" id="UP000006765"/>
    </source>
</evidence>
<name>K2H8E2_9RHOB</name>
<comment type="caution">
    <text evidence="1">The sequence shown here is derived from an EMBL/GenBank/DDBJ whole genome shotgun (WGS) entry which is preliminary data.</text>
</comment>
<dbReference type="eggNOG" id="COG0406">
    <property type="taxonomic scope" value="Bacteria"/>
</dbReference>
<organism evidence="1 2">
    <name type="scientific">Oceaniovalibus guishaninsula JLT2003</name>
    <dbReference type="NCBI Taxonomy" id="1231392"/>
    <lineage>
        <taxon>Bacteria</taxon>
        <taxon>Pseudomonadati</taxon>
        <taxon>Pseudomonadota</taxon>
        <taxon>Alphaproteobacteria</taxon>
        <taxon>Rhodobacterales</taxon>
        <taxon>Roseobacteraceae</taxon>
        <taxon>Oceaniovalibus</taxon>
    </lineage>
</organism>
<dbReference type="SUPFAM" id="SSF53254">
    <property type="entry name" value="Phosphoglycerate mutase-like"/>
    <property type="match status" value="1"/>
</dbReference>
<evidence type="ECO:0000313" key="1">
    <source>
        <dbReference type="EMBL" id="EKE43868.1"/>
    </source>
</evidence>
<dbReference type="GO" id="GO:0016791">
    <property type="term" value="F:phosphatase activity"/>
    <property type="evidence" value="ECO:0007669"/>
    <property type="project" value="TreeGrafter"/>
</dbReference>
<dbReference type="GO" id="GO:0005737">
    <property type="term" value="C:cytoplasm"/>
    <property type="evidence" value="ECO:0007669"/>
    <property type="project" value="TreeGrafter"/>
</dbReference>
<dbReference type="PANTHER" id="PTHR48100">
    <property type="entry name" value="BROAD-SPECIFICITY PHOSPHATASE YOR283W-RELATED"/>
    <property type="match status" value="1"/>
</dbReference>
<protein>
    <submittedName>
        <fullName evidence="1">Phosphoglycerate mutase family protein</fullName>
    </submittedName>
</protein>
<dbReference type="PATRIC" id="fig|1231392.3.peg.1859"/>
<dbReference type="AlphaFoldDB" id="K2H8E2"/>
<dbReference type="InterPro" id="IPR050275">
    <property type="entry name" value="PGM_Phosphatase"/>
</dbReference>
<dbReference type="Gene3D" id="3.40.50.1240">
    <property type="entry name" value="Phosphoglycerate mutase-like"/>
    <property type="match status" value="1"/>
</dbReference>
<dbReference type="Proteomes" id="UP000006765">
    <property type="component" value="Unassembled WGS sequence"/>
</dbReference>
<dbReference type="STRING" id="1231392.OCGS_1849"/>
<keyword evidence="2" id="KW-1185">Reference proteome</keyword>
<dbReference type="PANTHER" id="PTHR48100:SF1">
    <property type="entry name" value="HISTIDINE PHOSPHATASE FAMILY PROTEIN-RELATED"/>
    <property type="match status" value="1"/>
</dbReference>
<gene>
    <name evidence="1" type="ORF">OCGS_1849</name>
</gene>
<reference evidence="1 2" key="1">
    <citation type="journal article" date="2012" name="J. Bacteriol.">
        <title>Draft Genome Sequence of Oceaniovalibus guishaninsula JLT2003T.</title>
        <authorList>
            <person name="Tang K."/>
            <person name="Liu K."/>
            <person name="Jiao N."/>
        </authorList>
    </citation>
    <scope>NUCLEOTIDE SEQUENCE [LARGE SCALE GENOMIC DNA]</scope>
    <source>
        <strain evidence="1 2">JLT2003</strain>
    </source>
</reference>